<dbReference type="InterPro" id="IPR047756">
    <property type="entry name" value="IcmT-like"/>
</dbReference>
<dbReference type="RefSeq" id="WP_065627142.1">
    <property type="nucleotide sequence ID" value="NZ_JACIIQ010000028.1"/>
</dbReference>
<protein>
    <submittedName>
        <fullName evidence="2">Intracellular multiplication protein IcmT</fullName>
    </submittedName>
</protein>
<gene>
    <name evidence="2" type="ORF">FHR65_004216</name>
</gene>
<organism evidence="2">
    <name type="scientific">Xanthomonas arboricola</name>
    <dbReference type="NCBI Taxonomy" id="56448"/>
    <lineage>
        <taxon>Bacteria</taxon>
        <taxon>Pseudomonadati</taxon>
        <taxon>Pseudomonadota</taxon>
        <taxon>Gammaproteobacteria</taxon>
        <taxon>Lysobacterales</taxon>
        <taxon>Lysobacteraceae</taxon>
        <taxon>Xanthomonas</taxon>
    </lineage>
</organism>
<comment type="caution">
    <text evidence="2">The sequence shown here is derived from an EMBL/GenBank/DDBJ whole genome shotgun (WGS) entry which is preliminary data.</text>
</comment>
<name>A0AB73H3H1_9XANT</name>
<feature type="transmembrane region" description="Helical" evidence="1">
    <location>
        <begin position="16"/>
        <end position="34"/>
    </location>
</feature>
<keyword evidence="1" id="KW-1133">Transmembrane helix</keyword>
<keyword evidence="1" id="KW-0472">Membrane</keyword>
<proteinExistence type="predicted"/>
<dbReference type="AlphaFoldDB" id="A0AB73H3H1"/>
<dbReference type="EMBL" id="JACIIQ010000028">
    <property type="protein sequence ID" value="MBB5672612.1"/>
    <property type="molecule type" value="Genomic_DNA"/>
</dbReference>
<feature type="transmembrane region" description="Helical" evidence="1">
    <location>
        <begin position="40"/>
        <end position="63"/>
    </location>
</feature>
<dbReference type="NCBIfam" id="NF038220">
    <property type="entry name" value="IcmT_TraK"/>
    <property type="match status" value="1"/>
</dbReference>
<keyword evidence="1" id="KW-0812">Transmembrane</keyword>
<evidence type="ECO:0000313" key="2">
    <source>
        <dbReference type="EMBL" id="MBB5672612.1"/>
    </source>
</evidence>
<sequence>MPRPNAWRSSAETTRLWLFDALSGIPLILMMAHIRLWTIVMALLAFLIFGILEKLGFGVKVALRRLRSLLAGPIRHGHAWWRRQQERL</sequence>
<reference evidence="2" key="1">
    <citation type="submission" date="2020-08" db="EMBL/GenBank/DDBJ databases">
        <title>Studying the diversity of plant-associated saprophytic bacteria and their role in host health and plant-pathogen interactions.</title>
        <authorList>
            <person name="Potnis N."/>
        </authorList>
    </citation>
    <scope>NUCLEOTIDE SEQUENCE</scope>
    <source>
        <strain evidence="2">F21</strain>
    </source>
</reference>
<evidence type="ECO:0000256" key="1">
    <source>
        <dbReference type="SAM" id="Phobius"/>
    </source>
</evidence>
<dbReference type="Proteomes" id="UP000528595">
    <property type="component" value="Unassembled WGS sequence"/>
</dbReference>
<accession>A0AB73H3H1</accession>